<dbReference type="Pfam" id="PF00777">
    <property type="entry name" value="Glyco_transf_29"/>
    <property type="match status" value="1"/>
</dbReference>
<feature type="signal peptide" evidence="11">
    <location>
        <begin position="1"/>
        <end position="21"/>
    </location>
</feature>
<keyword evidence="3" id="KW-0328">Glycosyltransferase</keyword>
<dbReference type="InterPro" id="IPR038578">
    <property type="entry name" value="GT29-like_sf"/>
</dbReference>
<dbReference type="InterPro" id="IPR001675">
    <property type="entry name" value="Glyco_trans_29"/>
</dbReference>
<evidence type="ECO:0000256" key="7">
    <source>
        <dbReference type="ARBA" id="ARBA00022989"/>
    </source>
</evidence>
<keyword evidence="8" id="KW-0333">Golgi apparatus</keyword>
<comment type="similarity">
    <text evidence="2">Belongs to the glycosyltransferase 29 family.</text>
</comment>
<reference evidence="12" key="1">
    <citation type="submission" date="2014-05" db="EMBL/GenBank/DDBJ databases">
        <title>The transcriptome of the halophilic microalga Tetraselmis sp. GSL018 isolated from the Great Salt Lake, Utah.</title>
        <authorList>
            <person name="Jinkerson R.E."/>
            <person name="D'Adamo S."/>
            <person name="Posewitz M.C."/>
        </authorList>
    </citation>
    <scope>NUCLEOTIDE SEQUENCE</scope>
    <source>
        <strain evidence="12">GSL018</strain>
    </source>
</reference>
<evidence type="ECO:0000256" key="9">
    <source>
        <dbReference type="ARBA" id="ARBA00023136"/>
    </source>
</evidence>
<organism evidence="12">
    <name type="scientific">Tetraselmis sp. GSL018</name>
    <dbReference type="NCBI Taxonomy" id="582737"/>
    <lineage>
        <taxon>Eukaryota</taxon>
        <taxon>Viridiplantae</taxon>
        <taxon>Chlorophyta</taxon>
        <taxon>core chlorophytes</taxon>
        <taxon>Chlorodendrophyceae</taxon>
        <taxon>Chlorodendrales</taxon>
        <taxon>Chlorodendraceae</taxon>
        <taxon>Tetraselmis</taxon>
    </lineage>
</organism>
<dbReference type="Gene3D" id="3.90.1480.20">
    <property type="entry name" value="Glycosyl transferase family 29"/>
    <property type="match status" value="1"/>
</dbReference>
<dbReference type="AlphaFoldDB" id="A0A061R5P9"/>
<comment type="subcellular location">
    <subcellularLocation>
        <location evidence="1">Golgi apparatus membrane</location>
        <topology evidence="1">Single-pass type II membrane protein</topology>
    </subcellularLocation>
</comment>
<evidence type="ECO:0000256" key="8">
    <source>
        <dbReference type="ARBA" id="ARBA00023034"/>
    </source>
</evidence>
<feature type="chain" id="PRO_5030002163" description="Cmp-n-acetylneuraminate-beta-galactosamide-alpha--sialyltransferase 1" evidence="11">
    <location>
        <begin position="22"/>
        <end position="510"/>
    </location>
</feature>
<evidence type="ECO:0000256" key="10">
    <source>
        <dbReference type="ARBA" id="ARBA00023180"/>
    </source>
</evidence>
<proteinExistence type="inferred from homology"/>
<dbReference type="PANTHER" id="PTHR11987:SF36">
    <property type="entry name" value="SIA-ALPHA-2,3-GAL-BETA-1,4-GLCNAC-R:ALPHA 2,8-SIALYLTRANSFERASE"/>
    <property type="match status" value="1"/>
</dbReference>
<dbReference type="InterPro" id="IPR050943">
    <property type="entry name" value="Glycosyltr_29_Sialyltrsf"/>
</dbReference>
<evidence type="ECO:0000256" key="11">
    <source>
        <dbReference type="SAM" id="SignalP"/>
    </source>
</evidence>
<evidence type="ECO:0000313" key="12">
    <source>
        <dbReference type="EMBL" id="JAC67313.1"/>
    </source>
</evidence>
<keyword evidence="6" id="KW-0735">Signal-anchor</keyword>
<name>A0A061R5P9_9CHLO</name>
<keyword evidence="4" id="KW-0808">Transferase</keyword>
<evidence type="ECO:0000256" key="2">
    <source>
        <dbReference type="ARBA" id="ARBA00006003"/>
    </source>
</evidence>
<keyword evidence="5" id="KW-0812">Transmembrane</keyword>
<keyword evidence="9" id="KW-0472">Membrane</keyword>
<keyword evidence="10" id="KW-0325">Glycoprotein</keyword>
<evidence type="ECO:0000256" key="6">
    <source>
        <dbReference type="ARBA" id="ARBA00022968"/>
    </source>
</evidence>
<dbReference type="EMBL" id="GBEZ01019218">
    <property type="protein sequence ID" value="JAC67313.1"/>
    <property type="molecule type" value="Transcribed_RNA"/>
</dbReference>
<keyword evidence="11" id="KW-0732">Signal</keyword>
<gene>
    <name evidence="12" type="ORF">TSPGSL018_11480</name>
</gene>
<evidence type="ECO:0008006" key="13">
    <source>
        <dbReference type="Google" id="ProtNLM"/>
    </source>
</evidence>
<keyword evidence="7" id="KW-1133">Transmembrane helix</keyword>
<dbReference type="PANTHER" id="PTHR11987">
    <property type="entry name" value="ALPHA-2,8-SIALYLTRANSFERASE"/>
    <property type="match status" value="1"/>
</dbReference>
<accession>A0A061R5P9</accession>
<evidence type="ECO:0000256" key="4">
    <source>
        <dbReference type="ARBA" id="ARBA00022679"/>
    </source>
</evidence>
<protein>
    <recommendedName>
        <fullName evidence="13">Cmp-n-acetylneuraminate-beta-galactosamide-alpha--sialyltransferase 1</fullName>
    </recommendedName>
</protein>
<dbReference type="GO" id="GO:0000139">
    <property type="term" value="C:Golgi membrane"/>
    <property type="evidence" value="ECO:0007669"/>
    <property type="project" value="UniProtKB-SubCell"/>
</dbReference>
<evidence type="ECO:0000256" key="3">
    <source>
        <dbReference type="ARBA" id="ARBA00022676"/>
    </source>
</evidence>
<dbReference type="GO" id="GO:0008373">
    <property type="term" value="F:sialyltransferase activity"/>
    <property type="evidence" value="ECO:0007669"/>
    <property type="project" value="InterPro"/>
</dbReference>
<sequence>MLKPSSAIIAVFAASIYVCACRPATIYLRGEHTVSSQRKSCWGESVAFRHLTVESTTADDQKQLSSPGYLDTKLDVINKDLPNEQVRELSIGVSVPTTANDEYEGDSLDSDMEQARISVRAKRCSYIDPEHWHSHWSHLLDCSTDPNFVVPTMRNPGSIIQGGPFEGFRTLETFNFSERVLPRCEARDLAGAMRSMPMNLPSDVSPRDFFVTQENVPGYFSLSRFAPYRERIVGLLAATLDEAFRGATPFGSCAIVGSSGNLLKHSFGAEIDAHDKTWRFNLAPAGRSYTAHVGSNTDFRLLNNKKTRAYALNGRVRENSSHTEEIFWEEGSTLIVSRVEPGNMSLYLPMLRGNMLAAEHGQGMSLVVANRRALHHANHVLDVFRRCVAIARGDPVPQKLKSASSGLTAALSALHLCDHVSVYGVGEPKLREGDLFHYFMDHYFNGSFGTADLSAHEFSIENEMFDAMASIGLIRHCTVNGCKGRPLPMEAQQRIVERDASGLGLHHRHE</sequence>
<evidence type="ECO:0000256" key="5">
    <source>
        <dbReference type="ARBA" id="ARBA00022692"/>
    </source>
</evidence>
<evidence type="ECO:0000256" key="1">
    <source>
        <dbReference type="ARBA" id="ARBA00004323"/>
    </source>
</evidence>